<dbReference type="InterPro" id="IPR010296">
    <property type="entry name" value="DUF899_thioredox"/>
</dbReference>
<sequence length="143" mass="15642">MACIPHLSQRAAFAVVAKASASKLAEVAKTKGWTHLYSSSSSSSFNEDMGVSFTPEQMADAEGAPYNYGRRWRYGSEAPGLSVFAKDGEGNVYHTYSTFAAGLATVPTLSLVHSLLDVTPEGRAESGKHPMWWVKHKEEYEHE</sequence>
<dbReference type="Pfam" id="PF05988">
    <property type="entry name" value="DUF899"/>
    <property type="match status" value="1"/>
</dbReference>
<gene>
    <name evidence="1" type="ORF">PBIL07802_LOCUS31085</name>
</gene>
<organism evidence="1">
    <name type="scientific">Palpitomonas bilix</name>
    <dbReference type="NCBI Taxonomy" id="652834"/>
    <lineage>
        <taxon>Eukaryota</taxon>
        <taxon>Eukaryota incertae sedis</taxon>
    </lineage>
</organism>
<dbReference type="EMBL" id="HBIB01047264">
    <property type="protein sequence ID" value="CAE0268735.1"/>
    <property type="molecule type" value="Transcribed_RNA"/>
</dbReference>
<dbReference type="AlphaFoldDB" id="A0A7S3GK72"/>
<reference evidence="1" key="1">
    <citation type="submission" date="2021-01" db="EMBL/GenBank/DDBJ databases">
        <authorList>
            <person name="Corre E."/>
            <person name="Pelletier E."/>
            <person name="Niang G."/>
            <person name="Scheremetjew M."/>
            <person name="Finn R."/>
            <person name="Kale V."/>
            <person name="Holt S."/>
            <person name="Cochrane G."/>
            <person name="Meng A."/>
            <person name="Brown T."/>
            <person name="Cohen L."/>
        </authorList>
    </citation>
    <scope>NUCLEOTIDE SEQUENCE</scope>
    <source>
        <strain evidence="1">NIES-2562</strain>
    </source>
</reference>
<protein>
    <submittedName>
        <fullName evidence="1">Uncharacterized protein</fullName>
    </submittedName>
</protein>
<evidence type="ECO:0000313" key="1">
    <source>
        <dbReference type="EMBL" id="CAE0268735.1"/>
    </source>
</evidence>
<name>A0A7S3GK72_9EUKA</name>
<proteinExistence type="predicted"/>
<accession>A0A7S3GK72</accession>